<evidence type="ECO:0000256" key="4">
    <source>
        <dbReference type="ARBA" id="ARBA00022741"/>
    </source>
</evidence>
<organism evidence="12 13">
    <name type="scientific">Woeseia oceani</name>
    <dbReference type="NCBI Taxonomy" id="1548547"/>
    <lineage>
        <taxon>Bacteria</taxon>
        <taxon>Pseudomonadati</taxon>
        <taxon>Pseudomonadota</taxon>
        <taxon>Gammaproteobacteria</taxon>
        <taxon>Woeseiales</taxon>
        <taxon>Woeseiaceae</taxon>
        <taxon>Woeseia</taxon>
    </lineage>
</organism>
<dbReference type="EMBL" id="CP016268">
    <property type="protein sequence ID" value="ANO50950.1"/>
    <property type="molecule type" value="Genomic_DNA"/>
</dbReference>
<evidence type="ECO:0000259" key="11">
    <source>
        <dbReference type="PROSITE" id="PS51278"/>
    </source>
</evidence>
<gene>
    <name evidence="12" type="ORF">BA177_06775</name>
</gene>
<comment type="similarity">
    <text evidence="2">Belongs to the asparagine synthetase family.</text>
</comment>
<dbReference type="GO" id="GO:0005524">
    <property type="term" value="F:ATP binding"/>
    <property type="evidence" value="ECO:0007669"/>
    <property type="project" value="UniProtKB-KW"/>
</dbReference>
<evidence type="ECO:0000256" key="1">
    <source>
        <dbReference type="ARBA" id="ARBA00005187"/>
    </source>
</evidence>
<feature type="binding site" evidence="9">
    <location>
        <position position="100"/>
    </location>
    <ligand>
        <name>L-glutamine</name>
        <dbReference type="ChEBI" id="CHEBI:58359"/>
    </ligand>
</feature>
<keyword evidence="8" id="KW-0061">Asparagine biosynthesis</keyword>
<dbReference type="InterPro" id="IPR006426">
    <property type="entry name" value="Asn_synth_AEB"/>
</dbReference>
<dbReference type="Gene3D" id="3.40.50.620">
    <property type="entry name" value="HUPs"/>
    <property type="match status" value="2"/>
</dbReference>
<dbReference type="Gene3D" id="3.60.20.10">
    <property type="entry name" value="Glutamine Phosphoribosylpyrophosphate, subunit 1, domain 1"/>
    <property type="match status" value="1"/>
</dbReference>
<evidence type="ECO:0000256" key="10">
    <source>
        <dbReference type="PIRSR" id="PIRSR001589-3"/>
    </source>
</evidence>
<dbReference type="GO" id="GO:0004066">
    <property type="term" value="F:asparagine synthase (glutamine-hydrolyzing) activity"/>
    <property type="evidence" value="ECO:0007669"/>
    <property type="project" value="UniProtKB-EC"/>
</dbReference>
<dbReference type="InterPro" id="IPR029055">
    <property type="entry name" value="Ntn_hydrolases_N"/>
</dbReference>
<comment type="pathway">
    <text evidence="1">Amino-acid biosynthesis; L-asparagine biosynthesis; L-asparagine from L-aspartate (L-Gln route): step 1/1.</text>
</comment>
<dbReference type="PANTHER" id="PTHR43284">
    <property type="entry name" value="ASPARAGINE SYNTHETASE (GLUTAMINE-HYDROLYZING)"/>
    <property type="match status" value="1"/>
</dbReference>
<keyword evidence="8" id="KW-0028">Amino-acid biosynthesis</keyword>
<feature type="site" description="Important for beta-aspartyl-AMP intermediate formation" evidence="10">
    <location>
        <position position="367"/>
    </location>
</feature>
<evidence type="ECO:0000256" key="8">
    <source>
        <dbReference type="PIRSR" id="PIRSR001589-1"/>
    </source>
</evidence>
<evidence type="ECO:0000313" key="12">
    <source>
        <dbReference type="EMBL" id="ANO50950.1"/>
    </source>
</evidence>
<keyword evidence="6 8" id="KW-0315">Glutamine amidotransferase</keyword>
<protein>
    <recommendedName>
        <fullName evidence="3">asparagine synthase (glutamine-hydrolyzing)</fullName>
        <ecNumber evidence="3">6.3.5.4</ecNumber>
    </recommendedName>
</protein>
<dbReference type="RefSeq" id="WP_068614554.1">
    <property type="nucleotide sequence ID" value="NZ_CP016268.1"/>
</dbReference>
<accession>A0A193LEJ5</accession>
<proteinExistence type="inferred from homology"/>
<dbReference type="GO" id="GO:0006529">
    <property type="term" value="P:asparagine biosynthetic process"/>
    <property type="evidence" value="ECO:0007669"/>
    <property type="project" value="UniProtKB-KW"/>
</dbReference>
<dbReference type="InterPro" id="IPR001962">
    <property type="entry name" value="Asn_synthase"/>
</dbReference>
<evidence type="ECO:0000256" key="5">
    <source>
        <dbReference type="ARBA" id="ARBA00022840"/>
    </source>
</evidence>
<dbReference type="SUPFAM" id="SSF56235">
    <property type="entry name" value="N-terminal nucleophile aminohydrolases (Ntn hydrolases)"/>
    <property type="match status" value="1"/>
</dbReference>
<evidence type="ECO:0000256" key="2">
    <source>
        <dbReference type="ARBA" id="ARBA00005752"/>
    </source>
</evidence>
<dbReference type="InterPro" id="IPR033738">
    <property type="entry name" value="AsnB_N"/>
</dbReference>
<dbReference type="STRING" id="1548547.BA177_06775"/>
<keyword evidence="5 9" id="KW-0067">ATP-binding</keyword>
<dbReference type="CDD" id="cd01991">
    <property type="entry name" value="Asn_synthase_B_C"/>
    <property type="match status" value="1"/>
</dbReference>
<dbReference type="Pfam" id="PF13537">
    <property type="entry name" value="GATase_7"/>
    <property type="match status" value="1"/>
</dbReference>
<evidence type="ECO:0000256" key="3">
    <source>
        <dbReference type="ARBA" id="ARBA00012737"/>
    </source>
</evidence>
<dbReference type="Proteomes" id="UP000092695">
    <property type="component" value="Chromosome"/>
</dbReference>
<evidence type="ECO:0000256" key="7">
    <source>
        <dbReference type="ARBA" id="ARBA00048741"/>
    </source>
</evidence>
<feature type="binding site" evidence="9">
    <location>
        <position position="291"/>
    </location>
    <ligand>
        <name>ATP</name>
        <dbReference type="ChEBI" id="CHEBI:30616"/>
    </ligand>
</feature>
<dbReference type="GO" id="GO:0005829">
    <property type="term" value="C:cytosol"/>
    <property type="evidence" value="ECO:0007669"/>
    <property type="project" value="TreeGrafter"/>
</dbReference>
<evidence type="ECO:0000313" key="13">
    <source>
        <dbReference type="Proteomes" id="UP000092695"/>
    </source>
</evidence>
<reference evidence="12 13" key="1">
    <citation type="submission" date="2016-06" db="EMBL/GenBank/DDBJ databases">
        <title>Complete genome sequence of a deep-branching marine Gamma Proteobacterium Woeseia oceani type strain XK5.</title>
        <authorList>
            <person name="Mu D."/>
            <person name="Du Z."/>
        </authorList>
    </citation>
    <scope>NUCLEOTIDE SEQUENCE [LARGE SCALE GENOMIC DNA]</scope>
    <source>
        <strain evidence="12 13">XK5</strain>
    </source>
</reference>
<keyword evidence="13" id="KW-1185">Reference proteome</keyword>
<dbReference type="CDD" id="cd00712">
    <property type="entry name" value="AsnB"/>
    <property type="match status" value="1"/>
</dbReference>
<feature type="active site" description="For GATase activity" evidence="8">
    <location>
        <position position="2"/>
    </location>
</feature>
<evidence type="ECO:0000256" key="9">
    <source>
        <dbReference type="PIRSR" id="PIRSR001589-2"/>
    </source>
</evidence>
<dbReference type="OrthoDB" id="9763290at2"/>
<dbReference type="InterPro" id="IPR051786">
    <property type="entry name" value="ASN_synthetase/amidase"/>
</dbReference>
<keyword evidence="4 9" id="KW-0547">Nucleotide-binding</keyword>
<comment type="catalytic activity">
    <reaction evidence="7">
        <text>L-aspartate + L-glutamine + ATP + H2O = L-asparagine + L-glutamate + AMP + diphosphate + H(+)</text>
        <dbReference type="Rhea" id="RHEA:12228"/>
        <dbReference type="ChEBI" id="CHEBI:15377"/>
        <dbReference type="ChEBI" id="CHEBI:15378"/>
        <dbReference type="ChEBI" id="CHEBI:29985"/>
        <dbReference type="ChEBI" id="CHEBI:29991"/>
        <dbReference type="ChEBI" id="CHEBI:30616"/>
        <dbReference type="ChEBI" id="CHEBI:33019"/>
        <dbReference type="ChEBI" id="CHEBI:58048"/>
        <dbReference type="ChEBI" id="CHEBI:58359"/>
        <dbReference type="ChEBI" id="CHEBI:456215"/>
        <dbReference type="EC" id="6.3.5.4"/>
    </reaction>
</comment>
<evidence type="ECO:0000256" key="6">
    <source>
        <dbReference type="ARBA" id="ARBA00022962"/>
    </source>
</evidence>
<dbReference type="SUPFAM" id="SSF52402">
    <property type="entry name" value="Adenine nucleotide alpha hydrolases-like"/>
    <property type="match status" value="1"/>
</dbReference>
<dbReference type="KEGG" id="woc:BA177_06775"/>
<dbReference type="Pfam" id="PF00733">
    <property type="entry name" value="Asn_synthase"/>
    <property type="match status" value="1"/>
</dbReference>
<dbReference type="NCBIfam" id="TIGR01536">
    <property type="entry name" value="asn_synth_AEB"/>
    <property type="match status" value="1"/>
</dbReference>
<dbReference type="EC" id="6.3.5.4" evidence="3"/>
<feature type="domain" description="Glutamine amidotransferase type-2" evidence="11">
    <location>
        <begin position="2"/>
        <end position="213"/>
    </location>
</feature>
<name>A0A193LEJ5_9GAMM</name>
<dbReference type="PROSITE" id="PS51278">
    <property type="entry name" value="GATASE_TYPE_2"/>
    <property type="match status" value="1"/>
</dbReference>
<dbReference type="InterPro" id="IPR017932">
    <property type="entry name" value="GATase_2_dom"/>
</dbReference>
<dbReference type="PIRSF" id="PIRSF001589">
    <property type="entry name" value="Asn_synthetase_glu-h"/>
    <property type="match status" value="1"/>
</dbReference>
<dbReference type="AlphaFoldDB" id="A0A193LEJ5"/>
<dbReference type="InterPro" id="IPR014729">
    <property type="entry name" value="Rossmann-like_a/b/a_fold"/>
</dbReference>
<dbReference type="PANTHER" id="PTHR43284:SF1">
    <property type="entry name" value="ASPARAGINE SYNTHETASE"/>
    <property type="match status" value="1"/>
</dbReference>
<sequence>MCGIAGIAPLSGRAVPERAPLERMVSAIRHRGPDGRGYYLSPGIGLGHARLSIIDVDGGKQPIHNEDQTVWVSYNGEIFNYKELRADLLHRGHRFYTETDTEVIVHLYEEYGDNFVDHLNGQFAISLWDESKRRLILVRDRVGILPLFYTVKDGQLLFCSEVKGMLKSGLLDARLSPAALDEVFTFWCPVAPRTLFEGVHQLRPGEMLVLQNGEVHQRQYWNWSYPADGEFHKASEADLTAELRSLLDDATRIRLRADVPVGAYLSGGLDSSSLVAMIKQQNVTDLRTFSIGFESKQLDESAHQNEMSAFLQTDHSSVTCRQGDIAERFVQSLWHAEVPVLRTAPVPMGMLSGLVRENDFKVVLTGEGADEVLGGYDIFKEAKVREFWARNPDSSWRPALLKRLYPYLDFGNTQNESYLKAFFGGSFDQIDTLAFSHIPRWNMTSQIKMFYSNDFRDSVVEDVRETFAATPAPWREWQRFNRWEFVEASTILPGYILSSQGDRMLMSNSVEGRFPFLDHRVIEFAEKLPPKLKMRAMREKYLLKQAMRDDLPESIVRRSKQPYRAPNVEAFVAEAASSGMLDFLHSDAVSRAGYFDSRKVDRLLNKARRSSGLGERDNMAFVGILSTQVWHHLFVDGAGSQFSENTPKCDALNLNPQEGNQHGFRAAKES</sequence>